<evidence type="ECO:0000313" key="4">
    <source>
        <dbReference type="EMBL" id="KAL3804592.1"/>
    </source>
</evidence>
<keyword evidence="5" id="KW-1185">Reference proteome</keyword>
<comment type="caution">
    <text evidence="4">The sequence shown here is derived from an EMBL/GenBank/DDBJ whole genome shotgun (WGS) entry which is preliminary data.</text>
</comment>
<dbReference type="SMART" id="SM00733">
    <property type="entry name" value="Mterf"/>
    <property type="match status" value="7"/>
</dbReference>
<dbReference type="Gene3D" id="1.25.70.10">
    <property type="entry name" value="Transcription termination factor 3, mitochondrial"/>
    <property type="match status" value="1"/>
</dbReference>
<feature type="chain" id="PRO_5044772172" evidence="3">
    <location>
        <begin position="24"/>
        <end position="628"/>
    </location>
</feature>
<evidence type="ECO:0000313" key="5">
    <source>
        <dbReference type="Proteomes" id="UP001530400"/>
    </source>
</evidence>
<sequence>MLTIKRLCMLLIFLCTLTYLASSSAFSMRKTFGSARCYPIYAKLNPSADTKNSYGEEKTLMNVPEIMALLQETYPSNSRQDWTKTRNYLYHLRSNSKSKLNSTDTSRPVRSKRVRTKNLSPKNIQQIINFLQTTFPNHPKLQAQIIQKSPRILSLHHSIESKLIPTVEFLRGLYGTMADTNGVEGGMLYEAIQRNTDLLLVRGVGYAAAAGWEDQDTDADVAVEEYLLNLGVSTLGIEKLKKSYPTLFQVSLKKKVKPAVEFLLLLLGNTPSTFSSKQKRQISKIITNHPVLFHLDVKSNLEPKARFIQSFCRMKDHELAVVISSSPGILGLSLENNIEPTLQYLLDALAPVSMNDNGNDTRHLYQEESITLLKKSILKHPQILGLSLDNLRAKMNYFDQIECTEDRSDTSTYDRKEMSLAARILLSAPSTYSLSLSNIAEKIQYLADIWGCDVHGSEDNLSIKSDTSTLSDNLRSYPQVLTLSMEGNIKPTMAFYNMSGYIDLEKDGLPTSDSSMPPNSKIIGRYIATSLYNRLLPRWHYLQLNSNSNQTIDDTPIIPTLDQVQHTENVRAAPPPLHLLAGASDKVFCKQMDLSLDEYLSFKQDKGPHLKFNSLFEIWLQTGRPIIY</sequence>
<dbReference type="InterPro" id="IPR003690">
    <property type="entry name" value="MTERF"/>
</dbReference>
<gene>
    <name evidence="4" type="ORF">ACHAWO_012267</name>
</gene>
<proteinExistence type="inferred from homology"/>
<name>A0ABD3QX34_9STRA</name>
<dbReference type="Proteomes" id="UP001530400">
    <property type="component" value="Unassembled WGS sequence"/>
</dbReference>
<dbReference type="InterPro" id="IPR038538">
    <property type="entry name" value="MTERF_sf"/>
</dbReference>
<organism evidence="4 5">
    <name type="scientific">Cyclotella atomus</name>
    <dbReference type="NCBI Taxonomy" id="382360"/>
    <lineage>
        <taxon>Eukaryota</taxon>
        <taxon>Sar</taxon>
        <taxon>Stramenopiles</taxon>
        <taxon>Ochrophyta</taxon>
        <taxon>Bacillariophyta</taxon>
        <taxon>Coscinodiscophyceae</taxon>
        <taxon>Thalassiosirophycidae</taxon>
        <taxon>Stephanodiscales</taxon>
        <taxon>Stephanodiscaceae</taxon>
        <taxon>Cyclotella</taxon>
    </lineage>
</organism>
<protein>
    <submittedName>
        <fullName evidence="4">Uncharacterized protein</fullName>
    </submittedName>
</protein>
<feature type="signal peptide" evidence="3">
    <location>
        <begin position="1"/>
        <end position="23"/>
    </location>
</feature>
<accession>A0ABD3QX34</accession>
<keyword evidence="2" id="KW-0809">Transit peptide</keyword>
<reference evidence="4 5" key="1">
    <citation type="submission" date="2024-10" db="EMBL/GenBank/DDBJ databases">
        <title>Updated reference genomes for cyclostephanoid diatoms.</title>
        <authorList>
            <person name="Roberts W.R."/>
            <person name="Alverson A.J."/>
        </authorList>
    </citation>
    <scope>NUCLEOTIDE SEQUENCE [LARGE SCALE GENOMIC DNA]</scope>
    <source>
        <strain evidence="4 5">AJA010-31</strain>
    </source>
</reference>
<keyword evidence="3" id="KW-0732">Signal</keyword>
<dbReference type="EMBL" id="JALLPJ020000037">
    <property type="protein sequence ID" value="KAL3804592.1"/>
    <property type="molecule type" value="Genomic_DNA"/>
</dbReference>
<dbReference type="PANTHER" id="PTHR13068:SF151">
    <property type="entry name" value="TRANSCRIPTION TERMINATION FACTOR MTERF9, CHLOROPLASTIC"/>
    <property type="match status" value="1"/>
</dbReference>
<dbReference type="PANTHER" id="PTHR13068">
    <property type="entry name" value="CGI-12 PROTEIN-RELATED"/>
    <property type="match status" value="1"/>
</dbReference>
<evidence type="ECO:0000256" key="2">
    <source>
        <dbReference type="ARBA" id="ARBA00022946"/>
    </source>
</evidence>
<comment type="similarity">
    <text evidence="1">Belongs to the mTERF family.</text>
</comment>
<dbReference type="AlphaFoldDB" id="A0ABD3QX34"/>
<evidence type="ECO:0000256" key="3">
    <source>
        <dbReference type="SAM" id="SignalP"/>
    </source>
</evidence>
<evidence type="ECO:0000256" key="1">
    <source>
        <dbReference type="ARBA" id="ARBA00007692"/>
    </source>
</evidence>
<dbReference type="Pfam" id="PF02536">
    <property type="entry name" value="mTERF"/>
    <property type="match status" value="1"/>
</dbReference>